<name>A0ABV4X4U8_9CYAN</name>
<sequence length="1033" mass="116945">MFGKIWRWLKKLWQQLFTKPPQPSPPKKRQLRSDAEQESLFLQLLDMVAKGESRGNIKGFLIGNHIDEAELVAWLRRFGSNLLESPETHRKLAQQMVRLGEVLGGELGKVAREIGRELLGNSETRFLQETGFLNTSVIPTVDNQSVDTTISVSDDVSVDREVVEWFNRGVDEAESGNIQAALSCFQRAIDISPNFHNAWSNLGNALNDLGQYQQAIEAFQRAIDISPNYHYDWNGLGIALRNLGQYQQAIEASQRAIDISPNYHYAWNNLGIALSDLGQYQQAIEAYQRALDISPNYHYAWNGLGLALNDLGQYQQAIQAFNRALEIRQNQFWAAWANRGWTIYNLHAYQAALRNWDEGLQSLQPETHDYQEGCAVLHLCKGDAYYGYGKQQPNPYPYWHESRNSYITALKTLSGSQTSILGEVLGEQVSPRFQLRYMEILQDLAKVCNALNRQDDFQLCLDIGDTMLENLLLETDSQDRKIQLANKFATFSQLRVVLLAQSSQLQEALLLAEKRKNLCLRWLRESRYVGIREETPLQYPEIEQILSPGIAAIYWHYSPAAITTFIIKLDLDPPNPPYQGGLREIDASSQGGLREIDASSQQELNNSYPPLGKGGKGGSQIQIHSAENTPNNPAPNVFDSPSQDELNNSYPPLGKGGKGGSQIQIHSVENTPDNPAATIQQLQKFEDWLKEWKEEYQLNRKDAKGAKEETETWRNKMADRLDELRNILDIEPILKKIGDEITHLILIPHRDLHLLPLHYLFREKGFTITYLPSLKVGMDLQTDTPSIPKKLLSIESPSRLEFAETESQIIAQLYDNPTWIKSRKATKNTVITALSNSADIFHFTGHGEHNLQQPLNSALELANQEMLTLQDIFQLNLRGYQLACLSACETGITSKQGIIDEYVGLVSGFLAKGVTHVISTLWQVGEIETALMMIKFHQLYKENIPPALALQQTQTWLSTLTFADLIQWYQQESAKVEQYSGCWESLQGAITKAQQEAETKGMNHRPYAHPYHWAGFILSGNHLNCFGVGTRHN</sequence>
<dbReference type="PANTHER" id="PTHR44943:SF8">
    <property type="entry name" value="TPR REPEAT-CONTAINING PROTEIN MJ0263"/>
    <property type="match status" value="1"/>
</dbReference>
<feature type="repeat" description="TPR" evidence="3">
    <location>
        <begin position="162"/>
        <end position="195"/>
    </location>
</feature>
<keyword evidence="2 3" id="KW-0802">TPR repeat</keyword>
<feature type="repeat" description="TPR" evidence="3">
    <location>
        <begin position="230"/>
        <end position="263"/>
    </location>
</feature>
<feature type="region of interest" description="Disordered" evidence="4">
    <location>
        <begin position="603"/>
        <end position="673"/>
    </location>
</feature>
<feature type="domain" description="CHAT" evidence="5">
    <location>
        <begin position="724"/>
        <end position="1021"/>
    </location>
</feature>
<dbReference type="InterPro" id="IPR011990">
    <property type="entry name" value="TPR-like_helical_dom_sf"/>
</dbReference>
<dbReference type="PROSITE" id="PS50005">
    <property type="entry name" value="TPR"/>
    <property type="match status" value="5"/>
</dbReference>
<dbReference type="PANTHER" id="PTHR44943">
    <property type="entry name" value="CELLULOSE SYNTHASE OPERON PROTEIN C"/>
    <property type="match status" value="1"/>
</dbReference>
<dbReference type="SUPFAM" id="SSF48452">
    <property type="entry name" value="TPR-like"/>
    <property type="match status" value="2"/>
</dbReference>
<dbReference type="Proteomes" id="UP001576774">
    <property type="component" value="Unassembled WGS sequence"/>
</dbReference>
<evidence type="ECO:0000256" key="1">
    <source>
        <dbReference type="ARBA" id="ARBA00022737"/>
    </source>
</evidence>
<keyword evidence="7" id="KW-1185">Reference proteome</keyword>
<accession>A0ABV4X4U8</accession>
<organism evidence="6 7">
    <name type="scientific">Floridaenema aerugineum BLCC-F46</name>
    <dbReference type="NCBI Taxonomy" id="3153654"/>
    <lineage>
        <taxon>Bacteria</taxon>
        <taxon>Bacillati</taxon>
        <taxon>Cyanobacteriota</taxon>
        <taxon>Cyanophyceae</taxon>
        <taxon>Oscillatoriophycideae</taxon>
        <taxon>Aerosakkonematales</taxon>
        <taxon>Aerosakkonemataceae</taxon>
        <taxon>Floridanema</taxon>
        <taxon>Floridanema aerugineum</taxon>
    </lineage>
</organism>
<dbReference type="RefSeq" id="WP_413270900.1">
    <property type="nucleotide sequence ID" value="NZ_JBHFNQ010000103.1"/>
</dbReference>
<evidence type="ECO:0000256" key="2">
    <source>
        <dbReference type="ARBA" id="ARBA00022803"/>
    </source>
</evidence>
<feature type="compositionally biased region" description="Polar residues" evidence="4">
    <location>
        <begin position="619"/>
        <end position="631"/>
    </location>
</feature>
<dbReference type="InterPro" id="IPR051685">
    <property type="entry name" value="Ycf3/AcsC/BcsC/TPR_MFPF"/>
</dbReference>
<dbReference type="InterPro" id="IPR019734">
    <property type="entry name" value="TPR_rpt"/>
</dbReference>
<feature type="repeat" description="TPR" evidence="3">
    <location>
        <begin position="264"/>
        <end position="297"/>
    </location>
</feature>
<dbReference type="Pfam" id="PF12770">
    <property type="entry name" value="CHAT"/>
    <property type="match status" value="1"/>
</dbReference>
<comment type="caution">
    <text evidence="6">The sequence shown here is derived from an EMBL/GenBank/DDBJ whole genome shotgun (WGS) entry which is preliminary data.</text>
</comment>
<evidence type="ECO:0000256" key="3">
    <source>
        <dbReference type="PROSITE-ProRule" id="PRU00339"/>
    </source>
</evidence>
<dbReference type="Pfam" id="PF13181">
    <property type="entry name" value="TPR_8"/>
    <property type="match status" value="1"/>
</dbReference>
<reference evidence="6 7" key="1">
    <citation type="submission" date="2024-09" db="EMBL/GenBank/DDBJ databases">
        <title>Floridaenema gen nov. (Aerosakkonemataceae, Aerosakkonematales ord. nov., Cyanobacteria) from benthic tropical and subtropical fresh waters, with the description of four new species.</title>
        <authorList>
            <person name="Moretto J.A."/>
            <person name="Berthold D.E."/>
            <person name="Lefler F.W."/>
            <person name="Huang I.-S."/>
            <person name="Laughinghouse H. IV."/>
        </authorList>
    </citation>
    <scope>NUCLEOTIDE SEQUENCE [LARGE SCALE GENOMIC DNA]</scope>
    <source>
        <strain evidence="6 7">BLCC-F46</strain>
    </source>
</reference>
<gene>
    <name evidence="6" type="ORF">ACE1CC_13210</name>
</gene>
<dbReference type="EMBL" id="JBHFNQ010000103">
    <property type="protein sequence ID" value="MFB2877807.1"/>
    <property type="molecule type" value="Genomic_DNA"/>
</dbReference>
<dbReference type="PROSITE" id="PS50293">
    <property type="entry name" value="TPR_REGION"/>
    <property type="match status" value="3"/>
</dbReference>
<dbReference type="Gene3D" id="1.25.40.10">
    <property type="entry name" value="Tetratricopeptide repeat domain"/>
    <property type="match status" value="2"/>
</dbReference>
<feature type="repeat" description="TPR" evidence="3">
    <location>
        <begin position="196"/>
        <end position="229"/>
    </location>
</feature>
<evidence type="ECO:0000313" key="7">
    <source>
        <dbReference type="Proteomes" id="UP001576774"/>
    </source>
</evidence>
<keyword evidence="1" id="KW-0677">Repeat</keyword>
<protein>
    <submittedName>
        <fullName evidence="6">CHAT domain-containing protein</fullName>
    </submittedName>
</protein>
<evidence type="ECO:0000256" key="4">
    <source>
        <dbReference type="SAM" id="MobiDB-lite"/>
    </source>
</evidence>
<evidence type="ECO:0000259" key="5">
    <source>
        <dbReference type="Pfam" id="PF12770"/>
    </source>
</evidence>
<dbReference type="Pfam" id="PF13432">
    <property type="entry name" value="TPR_16"/>
    <property type="match status" value="1"/>
</dbReference>
<dbReference type="Pfam" id="PF00515">
    <property type="entry name" value="TPR_1"/>
    <property type="match status" value="1"/>
</dbReference>
<feature type="repeat" description="TPR" evidence="3">
    <location>
        <begin position="298"/>
        <end position="331"/>
    </location>
</feature>
<dbReference type="SMART" id="SM00028">
    <property type="entry name" value="TPR"/>
    <property type="match status" value="6"/>
</dbReference>
<dbReference type="InterPro" id="IPR024983">
    <property type="entry name" value="CHAT_dom"/>
</dbReference>
<feature type="compositionally biased region" description="Polar residues" evidence="4">
    <location>
        <begin position="639"/>
        <end position="650"/>
    </location>
</feature>
<proteinExistence type="predicted"/>
<evidence type="ECO:0000313" key="6">
    <source>
        <dbReference type="EMBL" id="MFB2877807.1"/>
    </source>
</evidence>
<feature type="compositionally biased region" description="Polar residues" evidence="4">
    <location>
        <begin position="661"/>
        <end position="673"/>
    </location>
</feature>